<feature type="region of interest" description="Disordered" evidence="1">
    <location>
        <begin position="1"/>
        <end position="39"/>
    </location>
</feature>
<dbReference type="PANTHER" id="PTHR47649">
    <property type="entry name" value="RIBONUCLEASE D"/>
    <property type="match status" value="1"/>
</dbReference>
<dbReference type="GO" id="GO:0008408">
    <property type="term" value="F:3'-5' exonuclease activity"/>
    <property type="evidence" value="ECO:0007669"/>
    <property type="project" value="InterPro"/>
</dbReference>
<gene>
    <name evidence="3" type="ORF">GB882_08990</name>
</gene>
<evidence type="ECO:0000313" key="3">
    <source>
        <dbReference type="EMBL" id="MPV88802.1"/>
    </source>
</evidence>
<sequence length="420" mass="45036">MTDDPQTPQPLAPELPPTAPLPPVPLTEPAGGIPPVTDTAPGLADAVARLAAGSGPIAVDAERASGYRYGQRAYLVQLRRAGAGTVLLDPVPFADLSALAAVLAPEEWVLHAADQDLPCLREVGLTPAALFDTELASRLLGRERVGLAAVVAENLGYELAKEHSAADWSTRPLPESWLRYAALDVELLLPLREVLTAQLAAAGKLEWARQEFEHVRTAPPAPPRTDPWRRTSGLQAVKSARGLAVARELWRAREELAQQLDRSPGRVLPAAAVVAAAVALPRTEGQLVRLREFSGKGTRKRSAYWWGAVARALRLPDGELPPRRAAREPGQLPAPRAWGEKNPDAAARLELVRQTVREVAAEHALPQENLLAPATQRRFAWETGPRPTAAQAGDRLAALGAREWQVSLTAGPLARALAAL</sequence>
<dbReference type="SUPFAM" id="SSF53098">
    <property type="entry name" value="Ribonuclease H-like"/>
    <property type="match status" value="1"/>
</dbReference>
<evidence type="ECO:0000259" key="2">
    <source>
        <dbReference type="PROSITE" id="PS50967"/>
    </source>
</evidence>
<dbReference type="InterPro" id="IPR002562">
    <property type="entry name" value="3'-5'_exonuclease_dom"/>
</dbReference>
<dbReference type="InterPro" id="IPR044876">
    <property type="entry name" value="HRDC_dom_sf"/>
</dbReference>
<dbReference type="InterPro" id="IPR010997">
    <property type="entry name" value="HRDC-like_sf"/>
</dbReference>
<accession>A0A7J9UWE2</accession>
<dbReference type="InterPro" id="IPR041605">
    <property type="entry name" value="Exo_C"/>
</dbReference>
<dbReference type="PANTHER" id="PTHR47649:SF1">
    <property type="entry name" value="RIBONUCLEASE D"/>
    <property type="match status" value="1"/>
</dbReference>
<dbReference type="EMBL" id="WHPD01001939">
    <property type="protein sequence ID" value="MPV88802.1"/>
    <property type="molecule type" value="Genomic_DNA"/>
</dbReference>
<dbReference type="GO" id="GO:0006139">
    <property type="term" value="P:nucleobase-containing compound metabolic process"/>
    <property type="evidence" value="ECO:0007669"/>
    <property type="project" value="InterPro"/>
</dbReference>
<dbReference type="Pfam" id="PF01612">
    <property type="entry name" value="DNA_pol_A_exo1"/>
    <property type="match status" value="1"/>
</dbReference>
<dbReference type="Gene3D" id="3.30.420.10">
    <property type="entry name" value="Ribonuclease H-like superfamily/Ribonuclease H"/>
    <property type="match status" value="1"/>
</dbReference>
<dbReference type="InterPro" id="IPR051086">
    <property type="entry name" value="RNase_D-like"/>
</dbReference>
<dbReference type="AlphaFoldDB" id="A0A7J9UWE2"/>
<feature type="domain" description="HRDC" evidence="2">
    <location>
        <begin position="239"/>
        <end position="319"/>
    </location>
</feature>
<dbReference type="Proteomes" id="UP000429644">
    <property type="component" value="Unassembled WGS sequence"/>
</dbReference>
<dbReference type="Pfam" id="PF18305">
    <property type="entry name" value="DNA_pol_A_exoN"/>
    <property type="match status" value="1"/>
</dbReference>
<comment type="caution">
    <text evidence="3">The sequence shown here is derived from an EMBL/GenBank/DDBJ whole genome shotgun (WGS) entry which is preliminary data.</text>
</comment>
<feature type="region of interest" description="Disordered" evidence="1">
    <location>
        <begin position="320"/>
        <end position="340"/>
    </location>
</feature>
<evidence type="ECO:0000313" key="4">
    <source>
        <dbReference type="Proteomes" id="UP000429644"/>
    </source>
</evidence>
<dbReference type="InterPro" id="IPR002121">
    <property type="entry name" value="HRDC_dom"/>
</dbReference>
<name>A0A7J9UWE2_9MICO</name>
<dbReference type="PROSITE" id="PS50967">
    <property type="entry name" value="HRDC"/>
    <property type="match status" value="1"/>
</dbReference>
<dbReference type="GO" id="GO:0000166">
    <property type="term" value="F:nucleotide binding"/>
    <property type="evidence" value="ECO:0007669"/>
    <property type="project" value="InterPro"/>
</dbReference>
<dbReference type="GO" id="GO:0003676">
    <property type="term" value="F:nucleic acid binding"/>
    <property type="evidence" value="ECO:0007669"/>
    <property type="project" value="InterPro"/>
</dbReference>
<dbReference type="SUPFAM" id="SSF47819">
    <property type="entry name" value="HRDC-like"/>
    <property type="match status" value="1"/>
</dbReference>
<dbReference type="CDD" id="cd06142">
    <property type="entry name" value="RNaseD_exo"/>
    <property type="match status" value="1"/>
</dbReference>
<dbReference type="Gene3D" id="1.10.150.80">
    <property type="entry name" value="HRDC domain"/>
    <property type="match status" value="2"/>
</dbReference>
<dbReference type="SMART" id="SM00474">
    <property type="entry name" value="35EXOc"/>
    <property type="match status" value="1"/>
</dbReference>
<dbReference type="InterPro" id="IPR036397">
    <property type="entry name" value="RNaseH_sf"/>
</dbReference>
<keyword evidence="4" id="KW-1185">Reference proteome</keyword>
<evidence type="ECO:0000256" key="1">
    <source>
        <dbReference type="SAM" id="MobiDB-lite"/>
    </source>
</evidence>
<reference evidence="3 4" key="1">
    <citation type="submission" date="2019-10" db="EMBL/GenBank/DDBJ databases">
        <title>Georgenia wutianyii sp. nov. and Georgenia yuyongxinii sp. nov. isolated from plateau pika (Ochotona curzoniae) in the Qinghai-Tibet plateau of China.</title>
        <authorList>
            <person name="Tian Z."/>
        </authorList>
    </citation>
    <scope>NUCLEOTIDE SEQUENCE [LARGE SCALE GENOMIC DNA]</scope>
    <source>
        <strain evidence="3 4">JCM 15130</strain>
    </source>
</reference>
<proteinExistence type="predicted"/>
<protein>
    <submittedName>
        <fullName evidence="3">Ribonuclease D</fullName>
    </submittedName>
</protein>
<organism evidence="3 4">
    <name type="scientific">Georgenia ruanii</name>
    <dbReference type="NCBI Taxonomy" id="348442"/>
    <lineage>
        <taxon>Bacteria</taxon>
        <taxon>Bacillati</taxon>
        <taxon>Actinomycetota</taxon>
        <taxon>Actinomycetes</taxon>
        <taxon>Micrococcales</taxon>
        <taxon>Bogoriellaceae</taxon>
        <taxon>Georgenia</taxon>
    </lineage>
</organism>
<feature type="compositionally biased region" description="Pro residues" evidence="1">
    <location>
        <begin position="7"/>
        <end position="26"/>
    </location>
</feature>
<dbReference type="SMART" id="SM00341">
    <property type="entry name" value="HRDC"/>
    <property type="match status" value="1"/>
</dbReference>
<dbReference type="Pfam" id="PF00570">
    <property type="entry name" value="HRDC"/>
    <property type="match status" value="1"/>
</dbReference>
<dbReference type="InterPro" id="IPR012337">
    <property type="entry name" value="RNaseH-like_sf"/>
</dbReference>